<feature type="compositionally biased region" description="Polar residues" evidence="2">
    <location>
        <begin position="281"/>
        <end position="296"/>
    </location>
</feature>
<gene>
    <name evidence="5" type="primary">si:dkey-82f1.1</name>
</gene>
<evidence type="ECO:0000256" key="2">
    <source>
        <dbReference type="SAM" id="MobiDB-lite"/>
    </source>
</evidence>
<feature type="region of interest" description="Disordered" evidence="2">
    <location>
        <begin position="209"/>
        <end position="326"/>
    </location>
</feature>
<feature type="compositionally biased region" description="Pro residues" evidence="2">
    <location>
        <begin position="406"/>
        <end position="415"/>
    </location>
</feature>
<feature type="region of interest" description="Disordered" evidence="2">
    <location>
        <begin position="72"/>
        <end position="96"/>
    </location>
</feature>
<dbReference type="Pfam" id="PF03456">
    <property type="entry name" value="uDENN"/>
    <property type="match status" value="1"/>
</dbReference>
<dbReference type="OrthoDB" id="10266080at2759"/>
<name>A0A8M9PV68_DANRE</name>
<dbReference type="Pfam" id="PF02141">
    <property type="entry name" value="DENN"/>
    <property type="match status" value="1"/>
</dbReference>
<dbReference type="AlphaFoldDB" id="A0A8M9PV68"/>
<dbReference type="InterPro" id="IPR043153">
    <property type="entry name" value="DENN_C"/>
</dbReference>
<sequence length="1015" mass="113593">MPSASTMTGGRALLLCTNTEDCIYQSANGLHCCGLKLDQTQSVVLQRSDLCGVGDSLSSLPSPGHTIMLAHKSPSNPRHIENGLSSKSPRTPSGLKSVASIRDKISQWEGKTETIGSNTQTVALKDAEAGKKTGQPEVQRKDSKRLFNWERQNCGKENGSKFGESLHTSEGPVKEKELILDKSPLGKMTETGQDKKSVLTHIKKLEQAMKETPSKSSFSMPGNYFCPASKEEQEESERRGVEPIFGILDVVRSSGRRSRDPENVYSEPGAPSINPLPKPQRTFQHHTQTNNPTANHSFIKGKRNLPPLPSIPPPPLPSCPPPGVCRRATGRVRDSINRKSYEFEDLLQSAAEGCRTDLYELSKLGLTRTLSEENVYEDILDPPSKENPYEDIELESRCLGSKYPVPSSPSSPIPDTPSKLAAKPGFFRQNSERRSFNLLELRRTGGIASPSRVSPPSTPSSPDDTPCLSGDPYNRRRRKIPKMVQKINGIFEARRGKKRMKRVSQSTESSSGRVTDENSESESDTEEKLKAHSQRLVSVQSMLKQTGRYRTLERDLMDLQERKLFEYFLVVALHKTKAGVPYLPEVTQQFPLKLERSFKFMREAEDQLKVIPQFCFPDAKDWAPVDNFPSETFSFVLTGEDGSRRFGYCRRLLPSGKGRRLPEVYCIVSRLGCFDLFSKILDEVEKRRAISPALVQPFMRGIMEAPFPAPGRTISIKNFLPGSGTEVIDLCRPSDSRLEHVDFECLFSSLSLRLLLRVFASLLLERRVIFTADKLSTLSQCCHAVVALLYPFTWQHTYIPVLPPAMMDIVCTPTPFIVGLLSSSLTRLKELPLEEVLVVDLGSSRFLRQMDDEDSILPHKLQAALEHVLERRKEFASDLADNPSEPGCLSSVVSEAFVRFFVEIVGHYSLFMGGSDRDEESSASSSSSPTPSSFQREAFRKAVSSKSLRRFLEVFMETQMFAGFLQERELRRQGLKGLFEMRAQDYLDSLPGGENRGVNKFLKGLGHKMKFLSKK</sequence>
<dbReference type="PANTHER" id="PTHR15288:SF3">
    <property type="entry name" value="DENN DOMAIN-CONTAINING PROTEIN 2A"/>
    <property type="match status" value="1"/>
</dbReference>
<evidence type="ECO:0000313" key="4">
    <source>
        <dbReference type="Proteomes" id="UP000000437"/>
    </source>
</evidence>
<feature type="domain" description="UDENN" evidence="3">
    <location>
        <begin position="566"/>
        <end position="975"/>
    </location>
</feature>
<reference evidence="5" key="1">
    <citation type="submission" date="2025-08" db="UniProtKB">
        <authorList>
            <consortium name="RefSeq"/>
        </authorList>
    </citation>
    <scope>IDENTIFICATION</scope>
    <source>
        <strain evidence="5">Tuebingen</strain>
        <tissue evidence="5">Fibroblasts and whole tissue</tissue>
    </source>
</reference>
<dbReference type="InterPro" id="IPR005113">
    <property type="entry name" value="uDENN_dom"/>
</dbReference>
<protein>
    <submittedName>
        <fullName evidence="5">DENN domain-containing protein 2A</fullName>
    </submittedName>
</protein>
<dbReference type="InterPro" id="IPR005112">
    <property type="entry name" value="dDENN_dom"/>
</dbReference>
<dbReference type="GO" id="GO:0005085">
    <property type="term" value="F:guanyl-nucleotide exchange factor activity"/>
    <property type="evidence" value="ECO:0007669"/>
    <property type="project" value="UniProtKB-KW"/>
</dbReference>
<dbReference type="InterPro" id="IPR051942">
    <property type="entry name" value="DENN_domain_containing_2"/>
</dbReference>
<feature type="region of interest" description="Disordered" evidence="2">
    <location>
        <begin position="442"/>
        <end position="533"/>
    </location>
</feature>
<dbReference type="KEGG" id="dre:563917"/>
<dbReference type="Gene3D" id="3.30.450.200">
    <property type="match status" value="1"/>
</dbReference>
<dbReference type="FunFam" id="3.40.50.11500:FF:000004">
    <property type="entry name" value="DENN domain-containing protein 2C isoform X1"/>
    <property type="match status" value="1"/>
</dbReference>
<organism evidence="4 5">
    <name type="scientific">Danio rerio</name>
    <name type="common">Zebrafish</name>
    <name type="synonym">Brachydanio rerio</name>
    <dbReference type="NCBI Taxonomy" id="7955"/>
    <lineage>
        <taxon>Eukaryota</taxon>
        <taxon>Metazoa</taxon>
        <taxon>Chordata</taxon>
        <taxon>Craniata</taxon>
        <taxon>Vertebrata</taxon>
        <taxon>Euteleostomi</taxon>
        <taxon>Actinopterygii</taxon>
        <taxon>Neopterygii</taxon>
        <taxon>Teleostei</taxon>
        <taxon>Ostariophysi</taxon>
        <taxon>Cypriniformes</taxon>
        <taxon>Danionidae</taxon>
        <taxon>Danioninae</taxon>
        <taxon>Danio</taxon>
    </lineage>
</organism>
<dbReference type="InterPro" id="IPR001194">
    <property type="entry name" value="cDENN_dom"/>
</dbReference>
<dbReference type="Gene3D" id="3.40.50.11500">
    <property type="match status" value="1"/>
</dbReference>
<keyword evidence="4" id="KW-1185">Reference proteome</keyword>
<dbReference type="GO" id="GO:0042147">
    <property type="term" value="P:retrograde transport, endosome to Golgi"/>
    <property type="evidence" value="ECO:0000318"/>
    <property type="project" value="GO_Central"/>
</dbReference>
<feature type="compositionally biased region" description="Pro residues" evidence="2">
    <location>
        <begin position="306"/>
        <end position="323"/>
    </location>
</feature>
<dbReference type="PROSITE" id="PS50211">
    <property type="entry name" value="DENN"/>
    <property type="match status" value="1"/>
</dbReference>
<dbReference type="Pfam" id="PF03455">
    <property type="entry name" value="dDENN"/>
    <property type="match status" value="1"/>
</dbReference>
<evidence type="ECO:0000256" key="1">
    <source>
        <dbReference type="ARBA" id="ARBA00022658"/>
    </source>
</evidence>
<evidence type="ECO:0000313" key="5">
    <source>
        <dbReference type="RefSeq" id="XP_021326256.1"/>
    </source>
</evidence>
<dbReference type="SMART" id="SM00800">
    <property type="entry name" value="uDENN"/>
    <property type="match status" value="1"/>
</dbReference>
<dbReference type="GeneID" id="563917"/>
<dbReference type="SMART" id="SM00801">
    <property type="entry name" value="dDENN"/>
    <property type="match status" value="1"/>
</dbReference>
<dbReference type="SMART" id="SM00799">
    <property type="entry name" value="DENN"/>
    <property type="match status" value="1"/>
</dbReference>
<keyword evidence="1" id="KW-0344">Guanine-nucleotide releasing factor</keyword>
<feature type="region of interest" description="Disordered" evidence="2">
    <location>
        <begin position="400"/>
        <end position="427"/>
    </location>
</feature>
<dbReference type="GO" id="GO:0005829">
    <property type="term" value="C:cytosol"/>
    <property type="evidence" value="ECO:0007669"/>
    <property type="project" value="GOC"/>
</dbReference>
<feature type="compositionally biased region" description="Polar residues" evidence="2">
    <location>
        <begin position="503"/>
        <end position="513"/>
    </location>
</feature>
<feature type="compositionally biased region" description="Low complexity" evidence="2">
    <location>
        <begin position="449"/>
        <end position="466"/>
    </location>
</feature>
<accession>A0A8M9PV68</accession>
<evidence type="ECO:0000259" key="3">
    <source>
        <dbReference type="PROSITE" id="PS50211"/>
    </source>
</evidence>
<dbReference type="PANTHER" id="PTHR15288">
    <property type="entry name" value="DENN DOMAIN-CONTAINING PROTEIN 2"/>
    <property type="match status" value="1"/>
</dbReference>
<dbReference type="Proteomes" id="UP000000437">
    <property type="component" value="Chromosome 25"/>
</dbReference>
<dbReference type="FunFam" id="3.30.450.200:FF:000001">
    <property type="entry name" value="DENN domain-containing protein 2A isoform X1"/>
    <property type="match status" value="1"/>
</dbReference>
<proteinExistence type="predicted"/>
<dbReference type="GO" id="GO:0015629">
    <property type="term" value="C:actin cytoskeleton"/>
    <property type="evidence" value="ECO:0000318"/>
    <property type="project" value="GO_Central"/>
</dbReference>
<dbReference type="RefSeq" id="XP_021326256.1">
    <property type="nucleotide sequence ID" value="XM_021470581.2"/>
</dbReference>
<dbReference type="GlyGen" id="A0A8M9PV68">
    <property type="glycosylation" value="2 sites"/>
</dbReference>
<dbReference type="InterPro" id="IPR037516">
    <property type="entry name" value="Tripartite_DENN"/>
</dbReference>